<evidence type="ECO:0000256" key="2">
    <source>
        <dbReference type="SAM" id="MobiDB-lite"/>
    </source>
</evidence>
<dbReference type="Gene3D" id="1.10.630.10">
    <property type="entry name" value="Cytochrome P450"/>
    <property type="match status" value="1"/>
</dbReference>
<gene>
    <name evidence="3" type="ordered locus">Strop_1180</name>
</gene>
<dbReference type="STRING" id="369723.Strop_1180"/>
<organism evidence="3 4">
    <name type="scientific">Salinispora tropica (strain ATCC BAA-916 / DSM 44818 / JCM 13857 / NBRC 105044 / CNB-440)</name>
    <dbReference type="NCBI Taxonomy" id="369723"/>
    <lineage>
        <taxon>Bacteria</taxon>
        <taxon>Bacillati</taxon>
        <taxon>Actinomycetota</taxon>
        <taxon>Actinomycetes</taxon>
        <taxon>Micromonosporales</taxon>
        <taxon>Micromonosporaceae</taxon>
        <taxon>Salinispora</taxon>
    </lineage>
</organism>
<dbReference type="PANTHER" id="PTHR46696:SF1">
    <property type="entry name" value="CYTOCHROME P450 YJIB-RELATED"/>
    <property type="match status" value="1"/>
</dbReference>
<reference evidence="4" key="1">
    <citation type="journal article" date="2007" name="Proc. Natl. Acad. Sci. U.S.A.">
        <title>Genome sequencing reveals complex secondary metabolome in the marine actinomycete Salinispora tropica.</title>
        <authorList>
            <person name="Udwary D.W."/>
            <person name="Zeigler L."/>
            <person name="Asolkar R.N."/>
            <person name="Singan V."/>
            <person name="Lapidus A."/>
            <person name="Fenical W."/>
            <person name="Jensen P.R."/>
            <person name="Moore B.S."/>
        </authorList>
    </citation>
    <scope>NUCLEOTIDE SEQUENCE [LARGE SCALE GENOMIC DNA]</scope>
    <source>
        <strain evidence="4">ATCC BAA-916 / DSM 44818 / CNB-440</strain>
    </source>
</reference>
<dbReference type="GO" id="GO:0005506">
    <property type="term" value="F:iron ion binding"/>
    <property type="evidence" value="ECO:0007669"/>
    <property type="project" value="InterPro"/>
</dbReference>
<dbReference type="GO" id="GO:0004497">
    <property type="term" value="F:monooxygenase activity"/>
    <property type="evidence" value="ECO:0007669"/>
    <property type="project" value="InterPro"/>
</dbReference>
<evidence type="ECO:0000313" key="3">
    <source>
        <dbReference type="EMBL" id="ABP53650.1"/>
    </source>
</evidence>
<comment type="similarity">
    <text evidence="1">Belongs to the cytochrome P450 family.</text>
</comment>
<dbReference type="AlphaFoldDB" id="A4X450"/>
<dbReference type="PATRIC" id="fig|369723.5.peg.1201"/>
<sequence>MRAALTDPRLSVDKRFSGTGGEHGSSLPPELDAHLLNRDPPDHTRLRRLAATAFTPRRIAELQPAASLLDRFPGIRLAAPTHALRWRDSFRVRGLAALPVHL</sequence>
<dbReference type="SUPFAM" id="SSF48264">
    <property type="entry name" value="Cytochrome P450"/>
    <property type="match status" value="1"/>
</dbReference>
<dbReference type="KEGG" id="stp:Strop_1180"/>
<dbReference type="GO" id="GO:0020037">
    <property type="term" value="F:heme binding"/>
    <property type="evidence" value="ECO:0007669"/>
    <property type="project" value="InterPro"/>
</dbReference>
<evidence type="ECO:0000313" key="4">
    <source>
        <dbReference type="Proteomes" id="UP000000235"/>
    </source>
</evidence>
<proteinExistence type="inferred from homology"/>
<dbReference type="eggNOG" id="COG2124">
    <property type="taxonomic scope" value="Bacteria"/>
</dbReference>
<name>A4X450_SALTO</name>
<evidence type="ECO:0008006" key="5">
    <source>
        <dbReference type="Google" id="ProtNLM"/>
    </source>
</evidence>
<evidence type="ECO:0000256" key="1">
    <source>
        <dbReference type="ARBA" id="ARBA00010617"/>
    </source>
</evidence>
<keyword evidence="4" id="KW-1185">Reference proteome</keyword>
<dbReference type="InterPro" id="IPR036396">
    <property type="entry name" value="Cyt_P450_sf"/>
</dbReference>
<dbReference type="PANTHER" id="PTHR46696">
    <property type="entry name" value="P450, PUTATIVE (EUROFUNG)-RELATED"/>
    <property type="match status" value="1"/>
</dbReference>
<protein>
    <recommendedName>
        <fullName evidence="5">Cytochrome P450</fullName>
    </recommendedName>
</protein>
<dbReference type="HOGENOM" id="CLU_2275483_0_0_11"/>
<accession>A4X450</accession>
<feature type="region of interest" description="Disordered" evidence="2">
    <location>
        <begin position="1"/>
        <end position="32"/>
    </location>
</feature>
<dbReference type="GO" id="GO:0016705">
    <property type="term" value="F:oxidoreductase activity, acting on paired donors, with incorporation or reduction of molecular oxygen"/>
    <property type="evidence" value="ECO:0007669"/>
    <property type="project" value="InterPro"/>
</dbReference>
<dbReference type="EMBL" id="CP000667">
    <property type="protein sequence ID" value="ABP53650.1"/>
    <property type="molecule type" value="Genomic_DNA"/>
</dbReference>
<dbReference type="Proteomes" id="UP000000235">
    <property type="component" value="Chromosome"/>
</dbReference>